<protein>
    <submittedName>
        <fullName evidence="6">LysR family transcriptional regulator</fullName>
    </submittedName>
</protein>
<dbReference type="EMBL" id="BSFJ01000008">
    <property type="protein sequence ID" value="GLK72095.1"/>
    <property type="molecule type" value="Genomic_DNA"/>
</dbReference>
<dbReference type="Pfam" id="PF00126">
    <property type="entry name" value="HTH_1"/>
    <property type="match status" value="1"/>
</dbReference>
<accession>A0A9W6JA62</accession>
<dbReference type="AlphaFoldDB" id="A0A9W6JA62"/>
<evidence type="ECO:0000256" key="2">
    <source>
        <dbReference type="ARBA" id="ARBA00023015"/>
    </source>
</evidence>
<evidence type="ECO:0000313" key="7">
    <source>
        <dbReference type="Proteomes" id="UP001143370"/>
    </source>
</evidence>
<keyword evidence="4" id="KW-0804">Transcription</keyword>
<evidence type="ECO:0000259" key="5">
    <source>
        <dbReference type="PROSITE" id="PS50931"/>
    </source>
</evidence>
<keyword evidence="7" id="KW-1185">Reference proteome</keyword>
<comment type="caution">
    <text evidence="6">The sequence shown here is derived from an EMBL/GenBank/DDBJ whole genome shotgun (WGS) entry which is preliminary data.</text>
</comment>
<feature type="domain" description="HTH lysR-type" evidence="5">
    <location>
        <begin position="6"/>
        <end position="63"/>
    </location>
</feature>
<evidence type="ECO:0000313" key="6">
    <source>
        <dbReference type="EMBL" id="GLK72095.1"/>
    </source>
</evidence>
<dbReference type="RefSeq" id="WP_213369575.1">
    <property type="nucleotide sequence ID" value="NZ_BSFJ01000008.1"/>
</dbReference>
<dbReference type="PROSITE" id="PS50931">
    <property type="entry name" value="HTH_LYSR"/>
    <property type="match status" value="1"/>
</dbReference>
<name>A0A9W6JA62_9HYPH</name>
<dbReference type="Pfam" id="PF03466">
    <property type="entry name" value="LysR_substrate"/>
    <property type="match status" value="1"/>
</dbReference>
<comment type="similarity">
    <text evidence="1">Belongs to the LysR transcriptional regulatory family.</text>
</comment>
<organism evidence="6 7">
    <name type="scientific">Ancylobacter dichloromethanicus</name>
    <dbReference type="NCBI Taxonomy" id="518825"/>
    <lineage>
        <taxon>Bacteria</taxon>
        <taxon>Pseudomonadati</taxon>
        <taxon>Pseudomonadota</taxon>
        <taxon>Alphaproteobacteria</taxon>
        <taxon>Hyphomicrobiales</taxon>
        <taxon>Xanthobacteraceae</taxon>
        <taxon>Ancylobacter</taxon>
    </lineage>
</organism>
<evidence type="ECO:0000256" key="1">
    <source>
        <dbReference type="ARBA" id="ARBA00009437"/>
    </source>
</evidence>
<reference evidence="6" key="2">
    <citation type="submission" date="2023-01" db="EMBL/GenBank/DDBJ databases">
        <authorList>
            <person name="Sun Q."/>
            <person name="Evtushenko L."/>
        </authorList>
    </citation>
    <scope>NUCLEOTIDE SEQUENCE</scope>
    <source>
        <strain evidence="6">VKM B-2484</strain>
    </source>
</reference>
<dbReference type="GO" id="GO:0003700">
    <property type="term" value="F:DNA-binding transcription factor activity"/>
    <property type="evidence" value="ECO:0007669"/>
    <property type="project" value="InterPro"/>
</dbReference>
<evidence type="ECO:0000256" key="3">
    <source>
        <dbReference type="ARBA" id="ARBA00023125"/>
    </source>
</evidence>
<dbReference type="PANTHER" id="PTHR30537">
    <property type="entry name" value="HTH-TYPE TRANSCRIPTIONAL REGULATOR"/>
    <property type="match status" value="1"/>
</dbReference>
<dbReference type="Gene3D" id="1.10.10.10">
    <property type="entry name" value="Winged helix-like DNA-binding domain superfamily/Winged helix DNA-binding domain"/>
    <property type="match status" value="1"/>
</dbReference>
<proteinExistence type="inferred from homology"/>
<evidence type="ECO:0000256" key="4">
    <source>
        <dbReference type="ARBA" id="ARBA00023163"/>
    </source>
</evidence>
<keyword evidence="3" id="KW-0238">DNA-binding</keyword>
<dbReference type="GO" id="GO:0043565">
    <property type="term" value="F:sequence-specific DNA binding"/>
    <property type="evidence" value="ECO:0007669"/>
    <property type="project" value="TreeGrafter"/>
</dbReference>
<dbReference type="InterPro" id="IPR036388">
    <property type="entry name" value="WH-like_DNA-bd_sf"/>
</dbReference>
<dbReference type="GO" id="GO:0006351">
    <property type="term" value="P:DNA-templated transcription"/>
    <property type="evidence" value="ECO:0007669"/>
    <property type="project" value="TreeGrafter"/>
</dbReference>
<dbReference type="InterPro" id="IPR058163">
    <property type="entry name" value="LysR-type_TF_proteobact-type"/>
</dbReference>
<reference evidence="6" key="1">
    <citation type="journal article" date="2014" name="Int. J. Syst. Evol. Microbiol.">
        <title>Complete genome sequence of Corynebacterium casei LMG S-19264T (=DSM 44701T), isolated from a smear-ripened cheese.</title>
        <authorList>
            <consortium name="US DOE Joint Genome Institute (JGI-PGF)"/>
            <person name="Walter F."/>
            <person name="Albersmeier A."/>
            <person name="Kalinowski J."/>
            <person name="Ruckert C."/>
        </authorList>
    </citation>
    <scope>NUCLEOTIDE SEQUENCE</scope>
    <source>
        <strain evidence="6">VKM B-2484</strain>
    </source>
</reference>
<gene>
    <name evidence="6" type="ORF">GCM10017643_22110</name>
</gene>
<dbReference type="InterPro" id="IPR036390">
    <property type="entry name" value="WH_DNA-bd_sf"/>
</dbReference>
<keyword evidence="2" id="KW-0805">Transcription regulation</keyword>
<dbReference type="SUPFAM" id="SSF46785">
    <property type="entry name" value="Winged helix' DNA-binding domain"/>
    <property type="match status" value="1"/>
</dbReference>
<dbReference type="Gene3D" id="3.40.190.10">
    <property type="entry name" value="Periplasmic binding protein-like II"/>
    <property type="match status" value="2"/>
</dbReference>
<dbReference type="SUPFAM" id="SSF53850">
    <property type="entry name" value="Periplasmic binding protein-like II"/>
    <property type="match status" value="1"/>
</dbReference>
<dbReference type="InterPro" id="IPR005119">
    <property type="entry name" value="LysR_subst-bd"/>
</dbReference>
<dbReference type="InterPro" id="IPR000847">
    <property type="entry name" value="LysR_HTH_N"/>
</dbReference>
<dbReference type="PANTHER" id="PTHR30537:SF26">
    <property type="entry name" value="GLYCINE CLEAVAGE SYSTEM TRANSCRIPTIONAL ACTIVATOR"/>
    <property type="match status" value="1"/>
</dbReference>
<dbReference type="Proteomes" id="UP001143370">
    <property type="component" value="Unassembled WGS sequence"/>
</dbReference>
<dbReference type="PRINTS" id="PR00039">
    <property type="entry name" value="HTHLYSR"/>
</dbReference>
<sequence length="301" mass="31672">MSERPLDLGWVRVFEAVGRLGSITAAARALGLSQPAVSYVVRELETQLGTPLLVRGHRGSTLSPAGEVLHRAAVAAVAEVDGAARAVRRLSRRPVVRLFTDYGFASFWMMPRVAAFRRVRPETDVHIIASAGADPGLDGAEDVAVLFGAGRDFPPDSVQLFEECIRPVCSPGFAARHGLGGAPARIGNLPLLHLESTPQPRWFGWSDWFAATGLARGPAASDLSLNTYGLVVQAAIADQGVALGWAGLIDGALADGTLVAIGPPLSRAETGYWLAPGSTLSEAARDLIAWILAEARGSVPT</sequence>